<feature type="compositionally biased region" description="Basic residues" evidence="1">
    <location>
        <begin position="14"/>
        <end position="23"/>
    </location>
</feature>
<name>A0A2P2NWR7_RHIMU</name>
<evidence type="ECO:0000313" key="2">
    <source>
        <dbReference type="EMBL" id="MBX46932.1"/>
    </source>
</evidence>
<accession>A0A2P2NWR7</accession>
<evidence type="ECO:0000256" key="1">
    <source>
        <dbReference type="SAM" id="MobiDB-lite"/>
    </source>
</evidence>
<dbReference type="AlphaFoldDB" id="A0A2P2NWR7"/>
<proteinExistence type="predicted"/>
<dbReference type="EMBL" id="GGEC01066448">
    <property type="protein sequence ID" value="MBX46932.1"/>
    <property type="molecule type" value="Transcribed_RNA"/>
</dbReference>
<reference evidence="2" key="1">
    <citation type="submission" date="2018-02" db="EMBL/GenBank/DDBJ databases">
        <title>Rhizophora mucronata_Transcriptome.</title>
        <authorList>
            <person name="Meera S.P."/>
            <person name="Sreeshan A."/>
            <person name="Augustine A."/>
        </authorList>
    </citation>
    <scope>NUCLEOTIDE SEQUENCE</scope>
    <source>
        <tissue evidence="2">Leaf</tissue>
    </source>
</reference>
<feature type="region of interest" description="Disordered" evidence="1">
    <location>
        <begin position="1"/>
        <end position="36"/>
    </location>
</feature>
<organism evidence="2">
    <name type="scientific">Rhizophora mucronata</name>
    <name type="common">Asiatic mangrove</name>
    <dbReference type="NCBI Taxonomy" id="61149"/>
    <lineage>
        <taxon>Eukaryota</taxon>
        <taxon>Viridiplantae</taxon>
        <taxon>Streptophyta</taxon>
        <taxon>Embryophyta</taxon>
        <taxon>Tracheophyta</taxon>
        <taxon>Spermatophyta</taxon>
        <taxon>Magnoliopsida</taxon>
        <taxon>eudicotyledons</taxon>
        <taxon>Gunneridae</taxon>
        <taxon>Pentapetalae</taxon>
        <taxon>rosids</taxon>
        <taxon>fabids</taxon>
        <taxon>Malpighiales</taxon>
        <taxon>Rhizophoraceae</taxon>
        <taxon>Rhizophora</taxon>
    </lineage>
</organism>
<sequence length="36" mass="3933">MLGRKYEVGVKPNPPKKPRRSPKNGKVIPTSSVNAT</sequence>
<protein>
    <submittedName>
        <fullName evidence="2">Uncharacterized protein</fullName>
    </submittedName>
</protein>